<gene>
    <name evidence="2" type="ORF">SAMN05660748_4404</name>
</gene>
<feature type="transmembrane region" description="Helical" evidence="1">
    <location>
        <begin position="105"/>
        <end position="123"/>
    </location>
</feature>
<protein>
    <recommendedName>
        <fullName evidence="4">Tryptophan-associated transmembrane protein (Trp_oprn_chp)</fullName>
    </recommendedName>
</protein>
<proteinExistence type="predicted"/>
<dbReference type="RefSeq" id="WP_097197125.1">
    <property type="nucleotide sequence ID" value="NZ_OBQI01000008.1"/>
</dbReference>
<evidence type="ECO:0000313" key="3">
    <source>
        <dbReference type="Proteomes" id="UP000219435"/>
    </source>
</evidence>
<dbReference type="AlphaFoldDB" id="A0A285VL74"/>
<sequence length="165" mass="16796">MTSRLPPPERSTAPARPWSVRLTAAAALLAAVAGGAGVLAALADGDALREKLTAEATEADPGLAPDAISDGVTATTTLVLASVAGLGLALVLWTVVLLRRRPWARWVLLVTGVLTVVAADVAQSVVSGGSDLDRIAFVVMAGLVVVAVVALCWRSTGRWLRPGAG</sequence>
<accession>A0A285VL74</accession>
<name>A0A285VL74_9ACTN</name>
<feature type="transmembrane region" description="Helical" evidence="1">
    <location>
        <begin position="78"/>
        <end position="98"/>
    </location>
</feature>
<feature type="transmembrane region" description="Helical" evidence="1">
    <location>
        <begin position="135"/>
        <end position="153"/>
    </location>
</feature>
<evidence type="ECO:0000256" key="1">
    <source>
        <dbReference type="SAM" id="Phobius"/>
    </source>
</evidence>
<evidence type="ECO:0008006" key="4">
    <source>
        <dbReference type="Google" id="ProtNLM"/>
    </source>
</evidence>
<keyword evidence="1" id="KW-0472">Membrane</keyword>
<dbReference type="Proteomes" id="UP000219435">
    <property type="component" value="Unassembled WGS sequence"/>
</dbReference>
<keyword evidence="1" id="KW-0812">Transmembrane</keyword>
<keyword evidence="3" id="KW-1185">Reference proteome</keyword>
<dbReference type="EMBL" id="OBQI01000008">
    <property type="protein sequence ID" value="SOC53341.1"/>
    <property type="molecule type" value="Genomic_DNA"/>
</dbReference>
<reference evidence="3" key="1">
    <citation type="submission" date="2017-08" db="EMBL/GenBank/DDBJ databases">
        <authorList>
            <person name="Varghese N."/>
            <person name="Submissions S."/>
        </authorList>
    </citation>
    <scope>NUCLEOTIDE SEQUENCE [LARGE SCALE GENOMIC DNA]</scope>
    <source>
        <strain evidence="3">DSM 4725</strain>
    </source>
</reference>
<evidence type="ECO:0000313" key="2">
    <source>
        <dbReference type="EMBL" id="SOC53341.1"/>
    </source>
</evidence>
<keyword evidence="1" id="KW-1133">Transmembrane helix</keyword>
<organism evidence="2 3">
    <name type="scientific">Blastococcus aggregatus</name>
    <dbReference type="NCBI Taxonomy" id="38502"/>
    <lineage>
        <taxon>Bacteria</taxon>
        <taxon>Bacillati</taxon>
        <taxon>Actinomycetota</taxon>
        <taxon>Actinomycetes</taxon>
        <taxon>Geodermatophilales</taxon>
        <taxon>Geodermatophilaceae</taxon>
        <taxon>Blastococcus</taxon>
    </lineage>
</organism>